<keyword evidence="8" id="KW-1185">Reference proteome</keyword>
<feature type="binding site" evidence="5">
    <location>
        <position position="112"/>
    </location>
    <ligand>
        <name>Mn(2+)</name>
        <dbReference type="ChEBI" id="CHEBI:29035"/>
        <label>2</label>
    </ligand>
</feature>
<sequence>MVTTPVTFTPHIRPEIQLLQADLVNWRRDLHQHPELGFEEFRTAEVVSQKLTEWGIDHQTGVAKTGIIATVEGDLPGPVLAIRADMDALPVQEANQVPYRSKHDGRMHACGHDGHVAIALGTAYHLSRSREHLKGTLKLIFQPAEESPGGAKPMIEEGALKNPDVDAIIGLHLWNNLPLGTIGVRSGPLMAAVELFECHIQGKGGHGAMPHQTVDSVVVAAQIVNALQTIVSRTVNPLESAVVTVGELHAGVANNVIADSARMTGTVRYFNPELENVIGKRVEDIVAGICQSHGATYDLNYWPLYPAVINDDKMAQLVRSVAETVIETPVGVVPECQTMGGEDMSYFLQEVPGCYFFVGAANKERGLAYPHHHPRFDFDETALGIGVEIFLRCIEKFSSESH</sequence>
<dbReference type="EC" id="3.-.-.-" evidence="7"/>
<name>A0A2W1JNA3_9CYAN</name>
<dbReference type="CDD" id="cd08021">
    <property type="entry name" value="M20_Acy1_YhaA-like"/>
    <property type="match status" value="1"/>
</dbReference>
<keyword evidence="2 5" id="KW-0479">Metal-binding</keyword>
<evidence type="ECO:0000259" key="6">
    <source>
        <dbReference type="Pfam" id="PF07687"/>
    </source>
</evidence>
<dbReference type="GO" id="GO:0050118">
    <property type="term" value="F:N-acetyldiaminopimelate deacetylase activity"/>
    <property type="evidence" value="ECO:0007669"/>
    <property type="project" value="UniProtKB-ARBA"/>
</dbReference>
<protein>
    <submittedName>
        <fullName evidence="7">Putative hydrolase YxeP</fullName>
        <ecNumber evidence="7">3.-.-.-</ecNumber>
    </submittedName>
</protein>
<dbReference type="OrthoDB" id="9776731at2"/>
<comment type="caution">
    <text evidence="7">The sequence shown here is derived from an EMBL/GenBank/DDBJ whole genome shotgun (WGS) entry which is preliminary data.</text>
</comment>
<evidence type="ECO:0000256" key="1">
    <source>
        <dbReference type="ARBA" id="ARBA00006153"/>
    </source>
</evidence>
<dbReference type="Pfam" id="PF01546">
    <property type="entry name" value="Peptidase_M20"/>
    <property type="match status" value="1"/>
</dbReference>
<keyword evidence="3 7" id="KW-0378">Hydrolase</keyword>
<gene>
    <name evidence="7" type="primary">yxeP_1</name>
    <name evidence="7" type="ORF">C1752_05095</name>
</gene>
<accession>A0A2W1JNA3</accession>
<dbReference type="RefSeq" id="WP_110987897.1">
    <property type="nucleotide sequence ID" value="NZ_CAWNWM010000015.1"/>
</dbReference>
<dbReference type="Gene3D" id="3.30.70.360">
    <property type="match status" value="1"/>
</dbReference>
<feature type="binding site" evidence="5">
    <location>
        <position position="146"/>
    </location>
    <ligand>
        <name>Mn(2+)</name>
        <dbReference type="ChEBI" id="CHEBI:29035"/>
        <label>2</label>
    </ligand>
</feature>
<dbReference type="GO" id="GO:0019877">
    <property type="term" value="P:diaminopimelate biosynthetic process"/>
    <property type="evidence" value="ECO:0007669"/>
    <property type="project" value="UniProtKB-ARBA"/>
</dbReference>
<dbReference type="InterPro" id="IPR036264">
    <property type="entry name" value="Bact_exopeptidase_dim_dom"/>
</dbReference>
<dbReference type="Pfam" id="PF07687">
    <property type="entry name" value="M20_dimer"/>
    <property type="match status" value="1"/>
</dbReference>
<dbReference type="InterPro" id="IPR002933">
    <property type="entry name" value="Peptidase_M20"/>
</dbReference>
<evidence type="ECO:0000256" key="4">
    <source>
        <dbReference type="ARBA" id="ARBA00052737"/>
    </source>
</evidence>
<organism evidence="7 8">
    <name type="scientific">Acaryochloris thomasi RCC1774</name>
    <dbReference type="NCBI Taxonomy" id="1764569"/>
    <lineage>
        <taxon>Bacteria</taxon>
        <taxon>Bacillati</taxon>
        <taxon>Cyanobacteriota</taxon>
        <taxon>Cyanophyceae</taxon>
        <taxon>Acaryochloridales</taxon>
        <taxon>Acaryochloridaceae</taxon>
        <taxon>Acaryochloris</taxon>
        <taxon>Acaryochloris thomasi</taxon>
    </lineage>
</organism>
<feature type="binding site" evidence="5">
    <location>
        <position position="172"/>
    </location>
    <ligand>
        <name>Mn(2+)</name>
        <dbReference type="ChEBI" id="CHEBI:29035"/>
        <label>2</label>
    </ligand>
</feature>
<comment type="cofactor">
    <cofactor evidence="5">
        <name>Mn(2+)</name>
        <dbReference type="ChEBI" id="CHEBI:29035"/>
    </cofactor>
    <text evidence="5">The Mn(2+) ion enhances activity.</text>
</comment>
<dbReference type="FunFam" id="3.40.630.10:FF:000006">
    <property type="entry name" value="N-acetyldiaminopimelate deacetylase"/>
    <property type="match status" value="1"/>
</dbReference>
<dbReference type="SUPFAM" id="SSF55031">
    <property type="entry name" value="Bacterial exopeptidase dimerisation domain"/>
    <property type="match status" value="1"/>
</dbReference>
<dbReference type="Gene3D" id="3.40.630.10">
    <property type="entry name" value="Zn peptidases"/>
    <property type="match status" value="1"/>
</dbReference>
<dbReference type="EMBL" id="PQWO01000015">
    <property type="protein sequence ID" value="PZD71624.1"/>
    <property type="molecule type" value="Genomic_DNA"/>
</dbReference>
<dbReference type="GO" id="GO:0046872">
    <property type="term" value="F:metal ion binding"/>
    <property type="evidence" value="ECO:0007669"/>
    <property type="project" value="UniProtKB-KW"/>
</dbReference>
<evidence type="ECO:0000313" key="7">
    <source>
        <dbReference type="EMBL" id="PZD71624.1"/>
    </source>
</evidence>
<dbReference type="InterPro" id="IPR017439">
    <property type="entry name" value="Amidohydrolase"/>
</dbReference>
<keyword evidence="5" id="KW-0464">Manganese</keyword>
<dbReference type="SUPFAM" id="SSF53187">
    <property type="entry name" value="Zn-dependent exopeptidases"/>
    <property type="match status" value="1"/>
</dbReference>
<dbReference type="NCBIfam" id="TIGR01891">
    <property type="entry name" value="amidohydrolases"/>
    <property type="match status" value="1"/>
</dbReference>
<evidence type="ECO:0000256" key="3">
    <source>
        <dbReference type="ARBA" id="ARBA00022801"/>
    </source>
</evidence>
<proteinExistence type="inferred from homology"/>
<dbReference type="PANTHER" id="PTHR11014">
    <property type="entry name" value="PEPTIDASE M20 FAMILY MEMBER"/>
    <property type="match status" value="1"/>
</dbReference>
<dbReference type="AlphaFoldDB" id="A0A2W1JNA3"/>
<feature type="binding site" evidence="5">
    <location>
        <position position="372"/>
    </location>
    <ligand>
        <name>Mn(2+)</name>
        <dbReference type="ChEBI" id="CHEBI:29035"/>
        <label>2</label>
    </ligand>
</feature>
<feature type="domain" description="Peptidase M20 dimerisation" evidence="6">
    <location>
        <begin position="196"/>
        <end position="282"/>
    </location>
</feature>
<reference evidence="7 8" key="1">
    <citation type="journal article" date="2018" name="Sci. Rep.">
        <title>A novel species of the marine cyanobacterium Acaryochloris with a unique pigment content and lifestyle.</title>
        <authorList>
            <person name="Partensky F."/>
            <person name="Six C."/>
            <person name="Ratin M."/>
            <person name="Garczarek L."/>
            <person name="Vaulot D."/>
            <person name="Probert I."/>
            <person name="Calteau A."/>
            <person name="Gourvil P."/>
            <person name="Marie D."/>
            <person name="Grebert T."/>
            <person name="Bouchier C."/>
            <person name="Le Panse S."/>
            <person name="Gachenot M."/>
            <person name="Rodriguez F."/>
            <person name="Garrido J.L."/>
        </authorList>
    </citation>
    <scope>NUCLEOTIDE SEQUENCE [LARGE SCALE GENOMIC DNA]</scope>
    <source>
        <strain evidence="7 8">RCC1774</strain>
    </source>
</reference>
<dbReference type="Proteomes" id="UP000248857">
    <property type="component" value="Unassembled WGS sequence"/>
</dbReference>
<dbReference type="PANTHER" id="PTHR11014:SF164">
    <property type="entry name" value="N-ACYL-L-AMINO ACID AMIDOHYDROLASE"/>
    <property type="match status" value="1"/>
</dbReference>
<evidence type="ECO:0000256" key="2">
    <source>
        <dbReference type="ARBA" id="ARBA00022723"/>
    </source>
</evidence>
<dbReference type="FunFam" id="3.30.70.360:FF:000001">
    <property type="entry name" value="N-acetyldiaminopimelate deacetylase"/>
    <property type="match status" value="1"/>
</dbReference>
<comment type="similarity">
    <text evidence="1">Belongs to the peptidase M20 family.</text>
</comment>
<evidence type="ECO:0000256" key="5">
    <source>
        <dbReference type="PIRSR" id="PIRSR005962-1"/>
    </source>
</evidence>
<dbReference type="InterPro" id="IPR011650">
    <property type="entry name" value="Peptidase_M20_dimer"/>
</dbReference>
<comment type="catalytic activity">
    <reaction evidence="4">
        <text>N-acetyl-L-cysteine + H2O = L-cysteine + acetate</text>
        <dbReference type="Rhea" id="RHEA:75515"/>
        <dbReference type="ChEBI" id="CHEBI:15377"/>
        <dbReference type="ChEBI" id="CHEBI:30089"/>
        <dbReference type="ChEBI" id="CHEBI:35235"/>
        <dbReference type="ChEBI" id="CHEBI:78236"/>
    </reaction>
    <physiologicalReaction direction="left-to-right" evidence="4">
        <dbReference type="Rhea" id="RHEA:75516"/>
    </physiologicalReaction>
</comment>
<dbReference type="PIRSF" id="PIRSF005962">
    <property type="entry name" value="Pept_M20D_amidohydro"/>
    <property type="match status" value="1"/>
</dbReference>
<evidence type="ECO:0000313" key="8">
    <source>
        <dbReference type="Proteomes" id="UP000248857"/>
    </source>
</evidence>
<feature type="binding site" evidence="5">
    <location>
        <position position="110"/>
    </location>
    <ligand>
        <name>Mn(2+)</name>
        <dbReference type="ChEBI" id="CHEBI:29035"/>
        <label>2</label>
    </ligand>
</feature>